<keyword evidence="6" id="KW-0645">Protease</keyword>
<dbReference type="InterPro" id="IPR019533">
    <property type="entry name" value="Peptidase_S26"/>
</dbReference>
<evidence type="ECO:0000256" key="3">
    <source>
        <dbReference type="ARBA" id="ARBA00009370"/>
    </source>
</evidence>
<dbReference type="PRINTS" id="PR00727">
    <property type="entry name" value="LEADERPTASE"/>
</dbReference>
<evidence type="ECO:0000259" key="8">
    <source>
        <dbReference type="Pfam" id="PF10502"/>
    </source>
</evidence>
<feature type="compositionally biased region" description="Acidic residues" evidence="7">
    <location>
        <begin position="59"/>
        <end position="76"/>
    </location>
</feature>
<comment type="similarity">
    <text evidence="3 6">Belongs to the peptidase S26 family.</text>
</comment>
<comment type="caution">
    <text evidence="9">The sequence shown here is derived from an EMBL/GenBank/DDBJ whole genome shotgun (WGS) entry which is preliminary data.</text>
</comment>
<feature type="domain" description="Peptidase S26" evidence="8">
    <location>
        <begin position="92"/>
        <end position="290"/>
    </location>
</feature>
<dbReference type="RefSeq" id="WP_308206163.1">
    <property type="nucleotide sequence ID" value="NZ_BAAABM010000023.1"/>
</dbReference>
<dbReference type="EMBL" id="BAAABM010000023">
    <property type="protein sequence ID" value="GAA0340446.1"/>
    <property type="molecule type" value="Genomic_DNA"/>
</dbReference>
<dbReference type="CDD" id="cd06530">
    <property type="entry name" value="S26_SPase_I"/>
    <property type="match status" value="1"/>
</dbReference>
<keyword evidence="6" id="KW-0472">Membrane</keyword>
<keyword evidence="6" id="KW-1133">Transmembrane helix</keyword>
<comment type="catalytic activity">
    <reaction evidence="1 6">
        <text>Cleavage of hydrophobic, N-terminal signal or leader sequences from secreted and periplasmic proteins.</text>
        <dbReference type="EC" id="3.4.21.89"/>
    </reaction>
</comment>
<gene>
    <name evidence="9" type="primary">lepB</name>
    <name evidence="9" type="ORF">GCM10010151_32580</name>
</gene>
<dbReference type="InterPro" id="IPR000223">
    <property type="entry name" value="Pept_S26A_signal_pept_1"/>
</dbReference>
<evidence type="ECO:0000256" key="2">
    <source>
        <dbReference type="ARBA" id="ARBA00004401"/>
    </source>
</evidence>
<feature type="region of interest" description="Disordered" evidence="7">
    <location>
        <begin position="337"/>
        <end position="362"/>
    </location>
</feature>
<evidence type="ECO:0000256" key="4">
    <source>
        <dbReference type="ARBA" id="ARBA00013208"/>
    </source>
</evidence>
<dbReference type="PANTHER" id="PTHR43390">
    <property type="entry name" value="SIGNAL PEPTIDASE I"/>
    <property type="match status" value="1"/>
</dbReference>
<reference evidence="9 10" key="1">
    <citation type="journal article" date="2019" name="Int. J. Syst. Evol. Microbiol.">
        <title>The Global Catalogue of Microorganisms (GCM) 10K type strain sequencing project: providing services to taxonomists for standard genome sequencing and annotation.</title>
        <authorList>
            <consortium name="The Broad Institute Genomics Platform"/>
            <consortium name="The Broad Institute Genome Sequencing Center for Infectious Disease"/>
            <person name="Wu L."/>
            <person name="Ma J."/>
        </authorList>
    </citation>
    <scope>NUCLEOTIDE SEQUENCE [LARGE SCALE GENOMIC DNA]</scope>
    <source>
        <strain evidence="9 10">JCM 3146</strain>
    </source>
</reference>
<evidence type="ECO:0000256" key="5">
    <source>
        <dbReference type="ARBA" id="ARBA00022801"/>
    </source>
</evidence>
<dbReference type="SUPFAM" id="SSF51306">
    <property type="entry name" value="LexA/Signal peptidase"/>
    <property type="match status" value="1"/>
</dbReference>
<comment type="caution">
    <text evidence="6">Lacks conserved residue(s) required for the propagation of feature annotation.</text>
</comment>
<protein>
    <recommendedName>
        <fullName evidence="4 6">Signal peptidase I</fullName>
        <ecNumber evidence="4 6">3.4.21.89</ecNumber>
    </recommendedName>
</protein>
<dbReference type="Pfam" id="PF10502">
    <property type="entry name" value="Peptidase_S26"/>
    <property type="match status" value="1"/>
</dbReference>
<comment type="subcellular location">
    <subcellularLocation>
        <location evidence="2">Cell membrane</location>
        <topology evidence="2">Single-pass type II membrane protein</topology>
    </subcellularLocation>
    <subcellularLocation>
        <location evidence="6">Membrane</location>
        <topology evidence="6">Single-pass type II membrane protein</topology>
    </subcellularLocation>
</comment>
<dbReference type="Proteomes" id="UP001501822">
    <property type="component" value="Unassembled WGS sequence"/>
</dbReference>
<dbReference type="InterPro" id="IPR036286">
    <property type="entry name" value="LexA/Signal_pep-like_sf"/>
</dbReference>
<evidence type="ECO:0000256" key="1">
    <source>
        <dbReference type="ARBA" id="ARBA00000677"/>
    </source>
</evidence>
<feature type="transmembrane region" description="Helical" evidence="6">
    <location>
        <begin position="314"/>
        <end position="334"/>
    </location>
</feature>
<evidence type="ECO:0000256" key="6">
    <source>
        <dbReference type="RuleBase" id="RU362042"/>
    </source>
</evidence>
<name>A0ABN0WKH0_9ACTN</name>
<evidence type="ECO:0000313" key="10">
    <source>
        <dbReference type="Proteomes" id="UP001501822"/>
    </source>
</evidence>
<dbReference type="Gene3D" id="2.10.109.10">
    <property type="entry name" value="Umud Fragment, subunit A"/>
    <property type="match status" value="1"/>
</dbReference>
<keyword evidence="5 6" id="KW-0378">Hydrolase</keyword>
<dbReference type="InterPro" id="IPR019758">
    <property type="entry name" value="Pept_S26A_signal_pept_1_CS"/>
</dbReference>
<dbReference type="PANTHER" id="PTHR43390:SF1">
    <property type="entry name" value="CHLOROPLAST PROCESSING PEPTIDASE"/>
    <property type="match status" value="1"/>
</dbReference>
<dbReference type="NCBIfam" id="TIGR02227">
    <property type="entry name" value="sigpep_I_bact"/>
    <property type="match status" value="1"/>
</dbReference>
<organism evidence="9 10">
    <name type="scientific">Actinoallomurus spadix</name>
    <dbReference type="NCBI Taxonomy" id="79912"/>
    <lineage>
        <taxon>Bacteria</taxon>
        <taxon>Bacillati</taxon>
        <taxon>Actinomycetota</taxon>
        <taxon>Actinomycetes</taxon>
        <taxon>Streptosporangiales</taxon>
        <taxon>Thermomonosporaceae</taxon>
        <taxon>Actinoallomurus</taxon>
    </lineage>
</organism>
<evidence type="ECO:0000256" key="7">
    <source>
        <dbReference type="SAM" id="MobiDB-lite"/>
    </source>
</evidence>
<feature type="region of interest" description="Disordered" evidence="7">
    <location>
        <begin position="1"/>
        <end position="85"/>
    </location>
</feature>
<dbReference type="EC" id="3.4.21.89" evidence="4 6"/>
<keyword evidence="6" id="KW-0812">Transmembrane</keyword>
<sequence>MTDDEQGLREPAATTGDTRHDASQNGQGSAHTGDREPGDPRPAAETASEPDSSRPGGPEEPEAPAESAEPDDGEAADDGKRSKKKQSSFWKELPILIGVALALAMVIKAFAVQAFYIPSQSMENTLKVGDRVLVNKIVYHTRDIKRGDVVVFNGLDSWDPEVQYSQPSNPVTKVLHAVGSAFGVVPGEKDYIKRVIGVPGDHVACCDAQGRVTVNGHPLDETAYIYTDPVTHEQNKPSDTKFKITVPAGRLWVMGDHREVSYDSRGHLGDPGGGTIPENRVVGRAFVVVWPVTRVKLLSIPKTFGQPGLALADGALPAVPLAMGFAGALPVTLLRRRRRRAGSSPGGRRRLRRAAACPPDTP</sequence>
<keyword evidence="10" id="KW-1185">Reference proteome</keyword>
<feature type="compositionally biased region" description="Basic residues" evidence="7">
    <location>
        <begin position="337"/>
        <end position="353"/>
    </location>
</feature>
<evidence type="ECO:0000313" key="9">
    <source>
        <dbReference type="EMBL" id="GAA0340446.1"/>
    </source>
</evidence>
<feature type="transmembrane region" description="Helical" evidence="6">
    <location>
        <begin position="93"/>
        <end position="116"/>
    </location>
</feature>
<proteinExistence type="inferred from homology"/>
<dbReference type="PROSITE" id="PS00761">
    <property type="entry name" value="SPASE_I_3"/>
    <property type="match status" value="1"/>
</dbReference>
<accession>A0ABN0WKH0</accession>